<dbReference type="KEGG" id="chla:C834K_0076"/>
<dbReference type="RefSeq" id="WP_117274748.1">
    <property type="nucleotide sequence ID" value="NZ_LS992154.1"/>
</dbReference>
<dbReference type="OrthoDB" id="21684at2"/>
<protein>
    <submittedName>
        <fullName evidence="1">Uncharacterized protein</fullName>
    </submittedName>
</protein>
<reference evidence="2" key="1">
    <citation type="submission" date="2017-11" db="EMBL/GenBank/DDBJ databases">
        <authorList>
            <person name="Seth-Smith MB H."/>
        </authorList>
    </citation>
    <scope>NUCLEOTIDE SEQUENCE [LARGE SCALE GENOMIC DNA]</scope>
</reference>
<proteinExistence type="predicted"/>
<accession>A0A3B0PRB1</accession>
<dbReference type="AlphaFoldDB" id="A0A3B0PRB1"/>
<sequence length="140" mass="15690">MSLDFLEEFYRRAICNKGTAFPEGFVDIADVLSHSASELKVDSISDLPVNNFIIAESADKLTLFNADFAVWLVPELVQGEAVTRGYIALYDSVGDYTPEMAFQASGEYNQSALILEALQIYLQDIKDTESVLRSFRFNQD</sequence>
<name>A0A3B0PRB1_9CHLA</name>
<gene>
    <name evidence="1" type="ORF">C834K_0076</name>
</gene>
<evidence type="ECO:0000313" key="1">
    <source>
        <dbReference type="EMBL" id="SYX08561.1"/>
    </source>
</evidence>
<dbReference type="EMBL" id="LS992154">
    <property type="protein sequence ID" value="SYX08561.1"/>
    <property type="molecule type" value="Genomic_DNA"/>
</dbReference>
<keyword evidence="2" id="KW-1185">Reference proteome</keyword>
<dbReference type="Proteomes" id="UP000258476">
    <property type="component" value="Chromosome"/>
</dbReference>
<organism evidence="1 2">
    <name type="scientific">Chlamydia poikilotherma</name>
    <dbReference type="NCBI Taxonomy" id="1967783"/>
    <lineage>
        <taxon>Bacteria</taxon>
        <taxon>Pseudomonadati</taxon>
        <taxon>Chlamydiota</taxon>
        <taxon>Chlamydiia</taxon>
        <taxon>Chlamydiales</taxon>
        <taxon>Chlamydiaceae</taxon>
        <taxon>Chlamydia/Chlamydophila group</taxon>
        <taxon>Chlamydia</taxon>
    </lineage>
</organism>
<evidence type="ECO:0000313" key="2">
    <source>
        <dbReference type="Proteomes" id="UP000258476"/>
    </source>
</evidence>